<keyword evidence="4" id="KW-1185">Reference proteome</keyword>
<dbReference type="Pfam" id="PF26640">
    <property type="entry name" value="DUF8212"/>
    <property type="match status" value="1"/>
</dbReference>
<accession>A0AAD7TR36</accession>
<dbReference type="AlphaFoldDB" id="A0AAD7TR36"/>
<dbReference type="PANTHER" id="PTHR10622">
    <property type="entry name" value="HET DOMAIN-CONTAINING PROTEIN"/>
    <property type="match status" value="1"/>
</dbReference>
<evidence type="ECO:0000259" key="1">
    <source>
        <dbReference type="Pfam" id="PF06985"/>
    </source>
</evidence>
<gene>
    <name evidence="3" type="ORF">ONZ51_g7540</name>
</gene>
<evidence type="ECO:0000313" key="3">
    <source>
        <dbReference type="EMBL" id="KAJ8473949.1"/>
    </source>
</evidence>
<sequence>MYLLNTHTGKLKNYQHTDGIRYAILSHVWDPAGEQSYAEVVGLWRPETVAVAANESFSIIDNAELSQKIQNACKVAREDGYDFIWIDSCCINKESSAELSEAINSMYAWYQKADVCYAFLADVPDVLFASPGVLSDEVNFRFQNSRWHFRGWTLQELIAPRRVIFLSQTWSVFGCKRSLATVLEIATGVDAAILTGEATLDSVSVARRMSWASKRETKRIEDQAYSLMGIFGVYMPTIYGEEEHAFLRLQQEIIKTIPDQSIFAWGPRSSLPVRSGSTLDRRKSDLDREAKGHLIGPCWGLLAPAPLFFEDSGDISVMSEREFSSCLPPDYKTHALPDIHCSFTSQGARMEMLCIRTPISYTPPDLKKLFNKAERLTMRERCPCIRTIRSFACVVAILRCQDASRRPLALLLLQQSDLPSTQDKPEPSNGTRIVVCGSHHEKWRTVTLPEAEVLQTWRAATPPASSFAVVTLDIRPMLGTPPSNHASNSSIHHTERHLAPGDHEMASNRGYSLLTRAQGLPIFVRIQPWCLSSLALRAFRLTVSSDGGPVAKAKLVHEELGIRVHLACSVEEKFGPHLYLATVNYRQKNGKIYPARLSDCKVDPAGHGYQSAQTSEILRRTGSSRSMRSAQFKLPLPVLDSADTAISIGSAEWHLRITFDQYASTDDQPATTVWSQTSGSDMFASGDSAATMSWGAILNGLLFSSSALIVLCCEQLELSTLSDQPFFESSKSAGEFSIDGSSFSVRLLQTREKRTTRFLKPPTPDIQAPTCLDQALRNPVHTPTSHAIQNTLK</sequence>
<feature type="domain" description="DUF8212" evidence="2">
    <location>
        <begin position="244"/>
        <end position="361"/>
    </location>
</feature>
<evidence type="ECO:0000259" key="2">
    <source>
        <dbReference type="Pfam" id="PF26640"/>
    </source>
</evidence>
<comment type="caution">
    <text evidence="3">The sequence shown here is derived from an EMBL/GenBank/DDBJ whole genome shotgun (WGS) entry which is preliminary data.</text>
</comment>
<evidence type="ECO:0000313" key="4">
    <source>
        <dbReference type="Proteomes" id="UP001215151"/>
    </source>
</evidence>
<feature type="domain" description="Heterokaryon incompatibility" evidence="1">
    <location>
        <begin position="22"/>
        <end position="121"/>
    </location>
</feature>
<evidence type="ECO:0008006" key="5">
    <source>
        <dbReference type="Google" id="ProtNLM"/>
    </source>
</evidence>
<name>A0AAD7TR36_9APHY</name>
<proteinExistence type="predicted"/>
<dbReference type="InterPro" id="IPR010730">
    <property type="entry name" value="HET"/>
</dbReference>
<organism evidence="3 4">
    <name type="scientific">Trametes cubensis</name>
    <dbReference type="NCBI Taxonomy" id="1111947"/>
    <lineage>
        <taxon>Eukaryota</taxon>
        <taxon>Fungi</taxon>
        <taxon>Dikarya</taxon>
        <taxon>Basidiomycota</taxon>
        <taxon>Agaricomycotina</taxon>
        <taxon>Agaricomycetes</taxon>
        <taxon>Polyporales</taxon>
        <taxon>Polyporaceae</taxon>
        <taxon>Trametes</taxon>
    </lineage>
</organism>
<dbReference type="Pfam" id="PF06985">
    <property type="entry name" value="HET"/>
    <property type="match status" value="1"/>
</dbReference>
<dbReference type="EMBL" id="JAPEVG010000204">
    <property type="protein sequence ID" value="KAJ8473949.1"/>
    <property type="molecule type" value="Genomic_DNA"/>
</dbReference>
<reference evidence="3" key="1">
    <citation type="submission" date="2022-11" db="EMBL/GenBank/DDBJ databases">
        <title>Genome Sequence of Cubamyces cubensis.</title>
        <authorList>
            <person name="Buettner E."/>
        </authorList>
    </citation>
    <scope>NUCLEOTIDE SEQUENCE</scope>
    <source>
        <strain evidence="3">MPL-01</strain>
    </source>
</reference>
<dbReference type="Proteomes" id="UP001215151">
    <property type="component" value="Unassembled WGS sequence"/>
</dbReference>
<dbReference type="InterPro" id="IPR058525">
    <property type="entry name" value="DUF8212"/>
</dbReference>
<protein>
    <recommendedName>
        <fullName evidence="5">Vegetative incompatibility protein HET-E-1</fullName>
    </recommendedName>
</protein>
<dbReference type="PANTHER" id="PTHR10622:SF10">
    <property type="entry name" value="HET DOMAIN-CONTAINING PROTEIN"/>
    <property type="match status" value="1"/>
</dbReference>